<proteinExistence type="predicted"/>
<dbReference type="RefSeq" id="XP_012574019.1">
    <property type="nucleotide sequence ID" value="XM_012718565.2"/>
</dbReference>
<dbReference type="AlphaFoldDB" id="A0A1S3EF70"/>
<dbReference type="PaxDb" id="3827-XP_004510281.1"/>
<dbReference type="GeneID" id="105852572"/>
<dbReference type="SUPFAM" id="SSF52058">
    <property type="entry name" value="L domain-like"/>
    <property type="match status" value="1"/>
</dbReference>
<accession>A0A1S3EF70</accession>
<dbReference type="KEGG" id="cam:105852572"/>
<name>A0A1S3EF70_CICAR</name>
<evidence type="ECO:0000313" key="2">
    <source>
        <dbReference type="RefSeq" id="XP_012574019.1"/>
    </source>
</evidence>
<reference evidence="2" key="2">
    <citation type="submission" date="2025-08" db="UniProtKB">
        <authorList>
            <consortium name="RefSeq"/>
        </authorList>
    </citation>
    <scope>IDENTIFICATION</scope>
    <source>
        <tissue evidence="2">Etiolated seedlings</tissue>
    </source>
</reference>
<dbReference type="OrthoDB" id="1429998at2759"/>
<organism evidence="1 2">
    <name type="scientific">Cicer arietinum</name>
    <name type="common">Chickpea</name>
    <name type="synonym">Garbanzo</name>
    <dbReference type="NCBI Taxonomy" id="3827"/>
    <lineage>
        <taxon>Eukaryota</taxon>
        <taxon>Viridiplantae</taxon>
        <taxon>Streptophyta</taxon>
        <taxon>Embryophyta</taxon>
        <taxon>Tracheophyta</taxon>
        <taxon>Spermatophyta</taxon>
        <taxon>Magnoliopsida</taxon>
        <taxon>eudicotyledons</taxon>
        <taxon>Gunneridae</taxon>
        <taxon>Pentapetalae</taxon>
        <taxon>rosids</taxon>
        <taxon>fabids</taxon>
        <taxon>Fabales</taxon>
        <taxon>Fabaceae</taxon>
        <taxon>Papilionoideae</taxon>
        <taxon>50 kb inversion clade</taxon>
        <taxon>NPAAA clade</taxon>
        <taxon>Hologalegina</taxon>
        <taxon>IRL clade</taxon>
        <taxon>Cicereae</taxon>
        <taxon>Cicer</taxon>
    </lineage>
</organism>
<keyword evidence="1" id="KW-1185">Reference proteome</keyword>
<reference evidence="1" key="1">
    <citation type="journal article" date="2013" name="Nat. Biotechnol.">
        <title>Draft genome sequence of chickpea (Cicer arietinum) provides a resource for trait improvement.</title>
        <authorList>
            <person name="Varshney R.K."/>
            <person name="Song C."/>
            <person name="Saxena R.K."/>
            <person name="Azam S."/>
            <person name="Yu S."/>
            <person name="Sharpe A.G."/>
            <person name="Cannon S."/>
            <person name="Baek J."/>
            <person name="Rosen B.D."/>
            <person name="Tar'an B."/>
            <person name="Millan T."/>
            <person name="Zhang X."/>
            <person name="Ramsay L.D."/>
            <person name="Iwata A."/>
            <person name="Wang Y."/>
            <person name="Nelson W."/>
            <person name="Farmer A.D."/>
            <person name="Gaur P.M."/>
            <person name="Soderlund C."/>
            <person name="Penmetsa R.V."/>
            <person name="Xu C."/>
            <person name="Bharti A.K."/>
            <person name="He W."/>
            <person name="Winter P."/>
            <person name="Zhao S."/>
            <person name="Hane J.K."/>
            <person name="Carrasquilla-Garcia N."/>
            <person name="Condie J.A."/>
            <person name="Upadhyaya H.D."/>
            <person name="Luo M.C."/>
            <person name="Thudi M."/>
            <person name="Gowda C.L."/>
            <person name="Singh N.P."/>
            <person name="Lichtenzveig J."/>
            <person name="Gali K.K."/>
            <person name="Rubio J."/>
            <person name="Nadarajan N."/>
            <person name="Dolezel J."/>
            <person name="Bansal K.C."/>
            <person name="Xu X."/>
            <person name="Edwards D."/>
            <person name="Zhang G."/>
            <person name="Kahl G."/>
            <person name="Gil J."/>
            <person name="Singh K.B."/>
            <person name="Datta S.K."/>
            <person name="Jackson S.A."/>
            <person name="Wang J."/>
            <person name="Cook D.R."/>
        </authorList>
    </citation>
    <scope>NUCLEOTIDE SEQUENCE [LARGE SCALE GENOMIC DNA]</scope>
    <source>
        <strain evidence="1">cv. CDC Frontier</strain>
    </source>
</reference>
<dbReference type="PANTHER" id="PTHR47186">
    <property type="entry name" value="LEUCINE-RICH REPEAT-CONTAINING PROTEIN 57"/>
    <property type="match status" value="1"/>
</dbReference>
<protein>
    <submittedName>
        <fullName evidence="2">Uncharacterized protein LOC105852572</fullName>
    </submittedName>
</protein>
<dbReference type="PANTHER" id="PTHR47186:SF63">
    <property type="entry name" value="C-JID DOMAIN-CONTAINING PROTEIN"/>
    <property type="match status" value="1"/>
</dbReference>
<gene>
    <name evidence="2" type="primary">LOC105852572</name>
</gene>
<evidence type="ECO:0000313" key="1">
    <source>
        <dbReference type="Proteomes" id="UP000087171"/>
    </source>
</evidence>
<dbReference type="InterPro" id="IPR032675">
    <property type="entry name" value="LRR_dom_sf"/>
</dbReference>
<sequence>MKDCSSLSAVHPSIGDLQNLLLINLKDCTSLNNLPKKIYQLKSLKTLILSGSGCSKIDKLEEDIVQMKSLTTLIAKDTGGNYPSWLAYTGEGSSARFQVPKDIDRRMKGIILCAIYSFNDEDWKNVISHLKTGDDVEIFVAFGHGFIVKETAVYLIYGESIAMEFEQSTIMEVEPSTNMEIEPLEEVMVQLGNVMIGKE</sequence>
<dbReference type="Proteomes" id="UP000087171">
    <property type="component" value="Chromosome Ca7"/>
</dbReference>
<dbReference type="Gene3D" id="3.80.10.10">
    <property type="entry name" value="Ribonuclease Inhibitor"/>
    <property type="match status" value="1"/>
</dbReference>